<organism evidence="1 2">
    <name type="scientific">Cymbomonas tetramitiformis</name>
    <dbReference type="NCBI Taxonomy" id="36881"/>
    <lineage>
        <taxon>Eukaryota</taxon>
        <taxon>Viridiplantae</taxon>
        <taxon>Chlorophyta</taxon>
        <taxon>Pyramimonadophyceae</taxon>
        <taxon>Pyramimonadales</taxon>
        <taxon>Pyramimonadaceae</taxon>
        <taxon>Cymbomonas</taxon>
    </lineage>
</organism>
<dbReference type="Proteomes" id="UP001190700">
    <property type="component" value="Unassembled WGS sequence"/>
</dbReference>
<accession>A0AAE0FN03</accession>
<dbReference type="EMBL" id="LGRX02016178">
    <property type="protein sequence ID" value="KAK3262455.1"/>
    <property type="molecule type" value="Genomic_DNA"/>
</dbReference>
<gene>
    <name evidence="1" type="ORF">CYMTET_28692</name>
</gene>
<name>A0AAE0FN03_9CHLO</name>
<comment type="caution">
    <text evidence="1">The sequence shown here is derived from an EMBL/GenBank/DDBJ whole genome shotgun (WGS) entry which is preliminary data.</text>
</comment>
<proteinExistence type="predicted"/>
<sequence>MASTSVSFSVRLPMRTRAPQVHKSLRAQQPRRCRVRVSADTSLSGYMTNRCKEADASGSDEAWAVLEKEKPGIKGELQQTFWNKMGM</sequence>
<evidence type="ECO:0000313" key="2">
    <source>
        <dbReference type="Proteomes" id="UP001190700"/>
    </source>
</evidence>
<evidence type="ECO:0000313" key="1">
    <source>
        <dbReference type="EMBL" id="KAK3262455.1"/>
    </source>
</evidence>
<reference evidence="1 2" key="1">
    <citation type="journal article" date="2015" name="Genome Biol. Evol.">
        <title>Comparative Genomics of a Bacterivorous Green Alga Reveals Evolutionary Causalities and Consequences of Phago-Mixotrophic Mode of Nutrition.</title>
        <authorList>
            <person name="Burns J.A."/>
            <person name="Paasch A."/>
            <person name="Narechania A."/>
            <person name="Kim E."/>
        </authorList>
    </citation>
    <scope>NUCLEOTIDE SEQUENCE [LARGE SCALE GENOMIC DNA]</scope>
    <source>
        <strain evidence="1 2">PLY_AMNH</strain>
    </source>
</reference>
<dbReference type="AlphaFoldDB" id="A0AAE0FN03"/>
<keyword evidence="2" id="KW-1185">Reference proteome</keyword>
<protein>
    <submittedName>
        <fullName evidence="1">Uncharacterized protein</fullName>
    </submittedName>
</protein>